<dbReference type="InterPro" id="IPR014048">
    <property type="entry name" value="MethylDNA_cys_MeTrfase_DNA-bd"/>
</dbReference>
<dbReference type="PANTHER" id="PTHR10815:SF13">
    <property type="entry name" value="METHYLATED-DNA--PROTEIN-CYSTEINE METHYLTRANSFERASE"/>
    <property type="match status" value="1"/>
</dbReference>
<dbReference type="GO" id="GO:0003908">
    <property type="term" value="F:methylated-DNA-[protein]-cysteine S-methyltransferase activity"/>
    <property type="evidence" value="ECO:0007669"/>
    <property type="project" value="UniProtKB-EC"/>
</dbReference>
<dbReference type="FunFam" id="1.10.10.10:FF:000214">
    <property type="entry name" value="Methylated-DNA--protein-cysteine methyltransferase"/>
    <property type="match status" value="1"/>
</dbReference>
<dbReference type="InterPro" id="IPR001497">
    <property type="entry name" value="MethylDNA_cys_MeTrfase_AS"/>
</dbReference>
<keyword evidence="14" id="KW-1185">Reference proteome</keyword>
<dbReference type="NCBIfam" id="TIGR00589">
    <property type="entry name" value="ogt"/>
    <property type="match status" value="1"/>
</dbReference>
<dbReference type="AlphaFoldDB" id="A0A8J6H7U3"/>
<accession>A0A8J6H7U3</accession>
<evidence type="ECO:0000256" key="8">
    <source>
        <dbReference type="ARBA" id="ARBA00023204"/>
    </source>
</evidence>
<keyword evidence="6" id="KW-0808">Transferase</keyword>
<protein>
    <recommendedName>
        <fullName evidence="4">Methylated-DNA--protein-cysteine methyltransferase</fullName>
        <ecNumber evidence="3">2.1.1.63</ecNumber>
    </recommendedName>
    <alternativeName>
        <fullName evidence="9">6-O-methylguanine-DNA methyltransferase</fullName>
    </alternativeName>
    <alternativeName>
        <fullName evidence="10">O-6-methylguanine-DNA-alkyltransferase</fullName>
    </alternativeName>
</protein>
<sequence length="181" mass="20198">MSVAELIKVKKISSKEYKKLPRLSLNYGTTATKFGNCLTAFRGDALCYLTFYDKEPPLDDLKKTWANAELNENPPLVSTNVTKLFNSDHSNIEIYLKGTDFEIEVWEALLKLKKGTTASYEEVAKSVGRPKAVRAVARAIAKNNVAYVVPCHRVIRKNGSVHKYASGTQRKVDMLKSEGAI</sequence>
<name>A0A8J6H7U3_TENMO</name>
<evidence type="ECO:0000256" key="2">
    <source>
        <dbReference type="ARBA" id="ARBA00008711"/>
    </source>
</evidence>
<keyword evidence="5" id="KW-0489">Methyltransferase</keyword>
<evidence type="ECO:0000256" key="9">
    <source>
        <dbReference type="ARBA" id="ARBA00030795"/>
    </source>
</evidence>
<evidence type="ECO:0000313" key="14">
    <source>
        <dbReference type="Proteomes" id="UP000719412"/>
    </source>
</evidence>
<comment type="catalytic activity">
    <reaction evidence="11">
        <text>a 6-O-methyl-2'-deoxyguanosine in DNA + L-cysteinyl-[protein] = S-methyl-L-cysteinyl-[protein] + a 2'-deoxyguanosine in DNA</text>
        <dbReference type="Rhea" id="RHEA:24000"/>
        <dbReference type="Rhea" id="RHEA-COMP:10131"/>
        <dbReference type="Rhea" id="RHEA-COMP:10132"/>
        <dbReference type="Rhea" id="RHEA-COMP:11367"/>
        <dbReference type="Rhea" id="RHEA-COMP:11368"/>
        <dbReference type="ChEBI" id="CHEBI:29950"/>
        <dbReference type="ChEBI" id="CHEBI:82612"/>
        <dbReference type="ChEBI" id="CHEBI:85445"/>
        <dbReference type="ChEBI" id="CHEBI:85448"/>
        <dbReference type="EC" id="2.1.1.63"/>
    </reaction>
</comment>
<evidence type="ECO:0000259" key="12">
    <source>
        <dbReference type="Pfam" id="PF01035"/>
    </source>
</evidence>
<dbReference type="GO" id="GO:0032259">
    <property type="term" value="P:methylation"/>
    <property type="evidence" value="ECO:0007669"/>
    <property type="project" value="UniProtKB-KW"/>
</dbReference>
<comment type="similarity">
    <text evidence="2">Belongs to the MGMT family.</text>
</comment>
<dbReference type="Pfam" id="PF01035">
    <property type="entry name" value="DNA_binding_1"/>
    <property type="match status" value="1"/>
</dbReference>
<dbReference type="GO" id="GO:0006281">
    <property type="term" value="P:DNA repair"/>
    <property type="evidence" value="ECO:0007669"/>
    <property type="project" value="UniProtKB-KW"/>
</dbReference>
<dbReference type="Proteomes" id="UP000719412">
    <property type="component" value="Unassembled WGS sequence"/>
</dbReference>
<gene>
    <name evidence="13" type="ORF">GEV33_013838</name>
</gene>
<feature type="domain" description="Methylated-DNA-[protein]-cysteine S-methyltransferase DNA binding" evidence="12">
    <location>
        <begin position="100"/>
        <end position="180"/>
    </location>
</feature>
<dbReference type="OrthoDB" id="1907495at2759"/>
<dbReference type="EC" id="2.1.1.63" evidence="3"/>
<dbReference type="CDD" id="cd06445">
    <property type="entry name" value="ATase"/>
    <property type="match status" value="1"/>
</dbReference>
<evidence type="ECO:0000256" key="5">
    <source>
        <dbReference type="ARBA" id="ARBA00022603"/>
    </source>
</evidence>
<dbReference type="PROSITE" id="PS00374">
    <property type="entry name" value="MGMT"/>
    <property type="match status" value="1"/>
</dbReference>
<evidence type="ECO:0000256" key="4">
    <source>
        <dbReference type="ARBA" id="ARBA00015377"/>
    </source>
</evidence>
<evidence type="ECO:0000256" key="10">
    <source>
        <dbReference type="ARBA" id="ARBA00031621"/>
    </source>
</evidence>
<evidence type="ECO:0000313" key="13">
    <source>
        <dbReference type="EMBL" id="KAH0808952.1"/>
    </source>
</evidence>
<reference evidence="13" key="1">
    <citation type="journal article" date="2020" name="J Insects Food Feed">
        <title>The yellow mealworm (Tenebrio molitor) genome: a resource for the emerging insects as food and feed industry.</title>
        <authorList>
            <person name="Eriksson T."/>
            <person name="Andere A."/>
            <person name="Kelstrup H."/>
            <person name="Emery V."/>
            <person name="Picard C."/>
        </authorList>
    </citation>
    <scope>NUCLEOTIDE SEQUENCE</scope>
    <source>
        <strain evidence="13">Stoneville</strain>
        <tissue evidence="13">Whole head</tissue>
    </source>
</reference>
<dbReference type="PANTHER" id="PTHR10815">
    <property type="entry name" value="METHYLATED-DNA--PROTEIN-CYSTEINE METHYLTRANSFERASE"/>
    <property type="match status" value="1"/>
</dbReference>
<keyword evidence="8" id="KW-0234">DNA repair</keyword>
<organism evidence="13 14">
    <name type="scientific">Tenebrio molitor</name>
    <name type="common">Yellow mealworm beetle</name>
    <dbReference type="NCBI Taxonomy" id="7067"/>
    <lineage>
        <taxon>Eukaryota</taxon>
        <taxon>Metazoa</taxon>
        <taxon>Ecdysozoa</taxon>
        <taxon>Arthropoda</taxon>
        <taxon>Hexapoda</taxon>
        <taxon>Insecta</taxon>
        <taxon>Pterygota</taxon>
        <taxon>Neoptera</taxon>
        <taxon>Endopterygota</taxon>
        <taxon>Coleoptera</taxon>
        <taxon>Polyphaga</taxon>
        <taxon>Cucujiformia</taxon>
        <taxon>Tenebrionidae</taxon>
        <taxon>Tenebrio</taxon>
    </lineage>
</organism>
<evidence type="ECO:0000256" key="11">
    <source>
        <dbReference type="ARBA" id="ARBA00049348"/>
    </source>
</evidence>
<evidence type="ECO:0000256" key="6">
    <source>
        <dbReference type="ARBA" id="ARBA00022679"/>
    </source>
</evidence>
<evidence type="ECO:0000256" key="3">
    <source>
        <dbReference type="ARBA" id="ARBA00011918"/>
    </source>
</evidence>
<comment type="catalytic activity">
    <reaction evidence="1">
        <text>a 4-O-methyl-thymidine in DNA + L-cysteinyl-[protein] = a thymidine in DNA + S-methyl-L-cysteinyl-[protein]</text>
        <dbReference type="Rhea" id="RHEA:53428"/>
        <dbReference type="Rhea" id="RHEA-COMP:10131"/>
        <dbReference type="Rhea" id="RHEA-COMP:10132"/>
        <dbReference type="Rhea" id="RHEA-COMP:13555"/>
        <dbReference type="Rhea" id="RHEA-COMP:13556"/>
        <dbReference type="ChEBI" id="CHEBI:29950"/>
        <dbReference type="ChEBI" id="CHEBI:82612"/>
        <dbReference type="ChEBI" id="CHEBI:137386"/>
        <dbReference type="ChEBI" id="CHEBI:137387"/>
        <dbReference type="EC" id="2.1.1.63"/>
    </reaction>
</comment>
<keyword evidence="7" id="KW-0227">DNA damage</keyword>
<reference evidence="13" key="2">
    <citation type="submission" date="2021-08" db="EMBL/GenBank/DDBJ databases">
        <authorList>
            <person name="Eriksson T."/>
        </authorList>
    </citation>
    <scope>NUCLEOTIDE SEQUENCE</scope>
    <source>
        <strain evidence="13">Stoneville</strain>
        <tissue evidence="13">Whole head</tissue>
    </source>
</reference>
<dbReference type="EMBL" id="JABDTM020028433">
    <property type="protein sequence ID" value="KAH0808952.1"/>
    <property type="molecule type" value="Genomic_DNA"/>
</dbReference>
<evidence type="ECO:0000256" key="7">
    <source>
        <dbReference type="ARBA" id="ARBA00022763"/>
    </source>
</evidence>
<comment type="caution">
    <text evidence="13">The sequence shown here is derived from an EMBL/GenBank/DDBJ whole genome shotgun (WGS) entry which is preliminary data.</text>
</comment>
<proteinExistence type="inferred from homology"/>
<evidence type="ECO:0000256" key="1">
    <source>
        <dbReference type="ARBA" id="ARBA00001286"/>
    </source>
</evidence>